<dbReference type="PANTHER" id="PTHR43788:SF8">
    <property type="entry name" value="DNA-BINDING PROTEIN SMUBP-2"/>
    <property type="match status" value="1"/>
</dbReference>
<keyword evidence="4" id="KW-0347">Helicase</keyword>
<evidence type="ECO:0000313" key="10">
    <source>
        <dbReference type="Proteomes" id="UP000317904"/>
    </source>
</evidence>
<feature type="domain" description="DNA2/NAM7 helicase-like C-terminal" evidence="8">
    <location>
        <begin position="524"/>
        <end position="702"/>
    </location>
</feature>
<dbReference type="InterPro" id="IPR027417">
    <property type="entry name" value="P-loop_NTPase"/>
</dbReference>
<dbReference type="Pfam" id="PF13087">
    <property type="entry name" value="AAA_12"/>
    <property type="match status" value="1"/>
</dbReference>
<dbReference type="GO" id="GO:0005524">
    <property type="term" value="F:ATP binding"/>
    <property type="evidence" value="ECO:0007669"/>
    <property type="project" value="UniProtKB-KW"/>
</dbReference>
<evidence type="ECO:0000313" key="9">
    <source>
        <dbReference type="EMBL" id="TPI01151.1"/>
    </source>
</evidence>
<evidence type="ECO:0000256" key="4">
    <source>
        <dbReference type="ARBA" id="ARBA00022806"/>
    </source>
</evidence>
<dbReference type="Pfam" id="PF13086">
    <property type="entry name" value="AAA_11"/>
    <property type="match status" value="1"/>
</dbReference>
<evidence type="ECO:0000256" key="3">
    <source>
        <dbReference type="ARBA" id="ARBA00022801"/>
    </source>
</evidence>
<evidence type="ECO:0000259" key="8">
    <source>
        <dbReference type="Pfam" id="PF13087"/>
    </source>
</evidence>
<dbReference type="GO" id="GO:0016787">
    <property type="term" value="F:hydrolase activity"/>
    <property type="evidence" value="ECO:0007669"/>
    <property type="project" value="UniProtKB-KW"/>
</dbReference>
<keyword evidence="5 9" id="KW-0067">ATP-binding</keyword>
<sequence>MYLISTSDIKINSKLITFLEQEGFMLNLNNVDFANLTFEALFNLIHKEWTSIYEIPNSLKSKILDLNESNITNEAIKFHPGMVLGFYNVSSGYLWNQMLKIIKQDEFKEILNPEIIKKVYSEKIKNVIFDKNFKLFKIQETNFSQDMATVSALYQDTIIWGPPGTGKSQTISNLILNIIARNKTALVVSEKKAALEVLTSRLKEIRIFCLFVLNDRDMRLDSFYEPLEKFIKLVEHYRASGKQNALSVFAEEDKRYLEKISELKNNKNLENVLNFYASVYNGEIDEASFENVKQLDPSINYAISSNFETEQDIKKALYELNKNKKPGFFTIYPKNIKESAQIIFQNQNLLKYDLNNAIKFINSVELQEIIQIDKDFKEILDAKSQNINNGKILTNMILELVCQKIEAFDEKQREQYNAFAMSIRTGHLKPFKFFHKHKDMIKILFPVIVTTPEFDLSMWEKQEFDFAILDESSQIFLEKGIPILYLAKRKVMAGDDQQMQPTKWFATSYDFDEDENDFGNIESLLDYAKAVGVYSILLDKNYRSKQAALMTFSSKHFYESKLDVIDDYECTIKKDPAIEVLQVNGVWDNSKNEVEANEIIRLAKESLKKYKKIILLVFNIKQQEHLLNLIYGSEPELEQALNENIISVKNIENIQGDEADIVIMSVSYDKNTTLYNTYVARKGGKNALNVAISRAREKIIVVKSIFADDVEINERSTKDMIIFKKWLRFLDLNKEEQKNYLNEENDYLLTQEYINKLHTDFKIQVINLLNDYLKAYPDYAVESDYSIGTKTIDIVILNRESKKIIQGFLVDSFQYLKDPEQFCKYRDNFKFLENKSYPIKWVTEISWPVYKAKILEELKNKILQDAKENKVTKKDVEVIKEDNNFELTMQEIVLKENLEKSLKNNKIQDDDEIEDYSDPSAEFNTIEHAEKNENFLSSDIRHEHLDHEEESEYDHKQITQIFDLEAKSNSTDIDHTHINKESFEGNDLVDEEDDDKPEINNVSINSSNDNTTEEVHTQVIEDSENSEEITKTQETDYLEEETENTREGNNFFDKFFR</sequence>
<comment type="caution">
    <text evidence="9">The sequence shown here is derived from an EMBL/GenBank/DDBJ whole genome shotgun (WGS) entry which is preliminary data.</text>
</comment>
<dbReference type="EMBL" id="VFSY01000029">
    <property type="protein sequence ID" value="TPI01151.1"/>
    <property type="molecule type" value="Genomic_DNA"/>
</dbReference>
<dbReference type="Proteomes" id="UP000317904">
    <property type="component" value="Unassembled WGS sequence"/>
</dbReference>
<name>A0A502M873_9MOLU</name>
<dbReference type="AlphaFoldDB" id="A0A502M873"/>
<dbReference type="SUPFAM" id="SSF52540">
    <property type="entry name" value="P-loop containing nucleoside triphosphate hydrolases"/>
    <property type="match status" value="1"/>
</dbReference>
<evidence type="ECO:0000256" key="6">
    <source>
        <dbReference type="SAM" id="MobiDB-lite"/>
    </source>
</evidence>
<protein>
    <submittedName>
        <fullName evidence="9">ATP-binding protein</fullName>
    </submittedName>
</protein>
<dbReference type="GO" id="GO:0043139">
    <property type="term" value="F:5'-3' DNA helicase activity"/>
    <property type="evidence" value="ECO:0007669"/>
    <property type="project" value="TreeGrafter"/>
</dbReference>
<evidence type="ECO:0000256" key="2">
    <source>
        <dbReference type="ARBA" id="ARBA00022741"/>
    </source>
</evidence>
<evidence type="ECO:0000256" key="5">
    <source>
        <dbReference type="ARBA" id="ARBA00022840"/>
    </source>
</evidence>
<feature type="domain" description="DNA2/NAM7 helicase helicase" evidence="7">
    <location>
        <begin position="141"/>
        <end position="502"/>
    </location>
</feature>
<evidence type="ECO:0000256" key="1">
    <source>
        <dbReference type="ARBA" id="ARBA00007913"/>
    </source>
</evidence>
<dbReference type="Gene3D" id="3.40.50.300">
    <property type="entry name" value="P-loop containing nucleotide triphosphate hydrolases"/>
    <property type="match status" value="2"/>
</dbReference>
<feature type="region of interest" description="Disordered" evidence="6">
    <location>
        <begin position="975"/>
        <end position="1057"/>
    </location>
</feature>
<dbReference type="InterPro" id="IPR050534">
    <property type="entry name" value="Coronavir_polyprotein_1ab"/>
</dbReference>
<accession>A0A502M873</accession>
<gene>
    <name evidence="9" type="ORF">FJM01_02970</name>
</gene>
<comment type="similarity">
    <text evidence="1">Belongs to the DNA2/NAM7 helicase family.</text>
</comment>
<dbReference type="InterPro" id="IPR041679">
    <property type="entry name" value="DNA2/NAM7-like_C"/>
</dbReference>
<dbReference type="RefSeq" id="WP_140701325.1">
    <property type="nucleotide sequence ID" value="NZ_VFSY01000029.1"/>
</dbReference>
<evidence type="ECO:0000259" key="7">
    <source>
        <dbReference type="Pfam" id="PF13086"/>
    </source>
</evidence>
<feature type="compositionally biased region" description="Low complexity" evidence="6">
    <location>
        <begin position="999"/>
        <end position="1010"/>
    </location>
</feature>
<dbReference type="InterPro" id="IPR041677">
    <property type="entry name" value="DNA2/NAM7_AAA_11"/>
</dbReference>
<reference evidence="9 10" key="1">
    <citation type="submission" date="2019-06" db="EMBL/GenBank/DDBJ databases">
        <title>A comparative genomics study of ostrich specific Mycoplasmas.</title>
        <authorList>
            <person name="Botes A."/>
            <person name="Nel T."/>
        </authorList>
    </citation>
    <scope>NUCLEOTIDE SEQUENCE [LARGE SCALE GENOMIC DNA]</scope>
    <source>
        <strain evidence="9 10">Ms01</strain>
    </source>
</reference>
<dbReference type="CDD" id="cd18808">
    <property type="entry name" value="SF1_C_Upf1"/>
    <property type="match status" value="1"/>
</dbReference>
<keyword evidence="3" id="KW-0378">Hydrolase</keyword>
<feature type="compositionally biased region" description="Acidic residues" evidence="6">
    <location>
        <begin position="987"/>
        <end position="996"/>
    </location>
</feature>
<dbReference type="InterPro" id="IPR047187">
    <property type="entry name" value="SF1_C_Upf1"/>
</dbReference>
<organism evidence="9 10">
    <name type="scientific">Mycoplasma struthionis</name>
    <dbReference type="NCBI Taxonomy" id="538220"/>
    <lineage>
        <taxon>Bacteria</taxon>
        <taxon>Bacillati</taxon>
        <taxon>Mycoplasmatota</taxon>
        <taxon>Mollicutes</taxon>
        <taxon>Mycoplasmataceae</taxon>
        <taxon>Mycoplasma</taxon>
    </lineage>
</organism>
<keyword evidence="2" id="KW-0547">Nucleotide-binding</keyword>
<proteinExistence type="inferred from homology"/>
<dbReference type="PANTHER" id="PTHR43788">
    <property type="entry name" value="DNA2/NAM7 HELICASE FAMILY MEMBER"/>
    <property type="match status" value="1"/>
</dbReference>